<protein>
    <submittedName>
        <fullName evidence="1">Uncharacterized protein</fullName>
    </submittedName>
</protein>
<reference evidence="1 2" key="1">
    <citation type="journal article" date="2018" name="PLoS Genet.">
        <title>Population sequencing reveals clonal diversity and ancestral inbreeding in the grapevine cultivar Chardonnay.</title>
        <authorList>
            <person name="Roach M.J."/>
            <person name="Johnson D.L."/>
            <person name="Bohlmann J."/>
            <person name="van Vuuren H.J."/>
            <person name="Jones S.J."/>
            <person name="Pretorius I.S."/>
            <person name="Schmidt S.A."/>
            <person name="Borneman A.R."/>
        </authorList>
    </citation>
    <scope>NUCLEOTIDE SEQUENCE [LARGE SCALE GENOMIC DNA]</scope>
    <source>
        <strain evidence="2">cv. Chardonnay</strain>
        <tissue evidence="1">Leaf</tissue>
    </source>
</reference>
<accession>A0A438GY54</accession>
<sequence>MDNLECCEGVDQSTRSPGGLENRAELLGSASKAKDISSILNIWFLRLPMPADIVDGLLLLGDGQRNRTALIAHSDTARYMYISPLGWGLLKMGWLHKIMFNSFQSVLAIVRPPVRSSFRIARRRGRNSSMKRAMKRP</sequence>
<dbReference type="AlphaFoldDB" id="A0A438GY54"/>
<dbReference type="EMBL" id="QGNW01000317">
    <property type="protein sequence ID" value="RVW77139.1"/>
    <property type="molecule type" value="Genomic_DNA"/>
</dbReference>
<comment type="caution">
    <text evidence="1">The sequence shown here is derived from an EMBL/GenBank/DDBJ whole genome shotgun (WGS) entry which is preliminary data.</text>
</comment>
<gene>
    <name evidence="1" type="ORF">CK203_054275</name>
</gene>
<name>A0A438GY54_VITVI</name>
<organism evidence="1 2">
    <name type="scientific">Vitis vinifera</name>
    <name type="common">Grape</name>
    <dbReference type="NCBI Taxonomy" id="29760"/>
    <lineage>
        <taxon>Eukaryota</taxon>
        <taxon>Viridiplantae</taxon>
        <taxon>Streptophyta</taxon>
        <taxon>Embryophyta</taxon>
        <taxon>Tracheophyta</taxon>
        <taxon>Spermatophyta</taxon>
        <taxon>Magnoliopsida</taxon>
        <taxon>eudicotyledons</taxon>
        <taxon>Gunneridae</taxon>
        <taxon>Pentapetalae</taxon>
        <taxon>rosids</taxon>
        <taxon>Vitales</taxon>
        <taxon>Vitaceae</taxon>
        <taxon>Viteae</taxon>
        <taxon>Vitis</taxon>
    </lineage>
</organism>
<evidence type="ECO:0000313" key="1">
    <source>
        <dbReference type="EMBL" id="RVW77139.1"/>
    </source>
</evidence>
<proteinExistence type="predicted"/>
<dbReference type="Proteomes" id="UP000288805">
    <property type="component" value="Unassembled WGS sequence"/>
</dbReference>
<evidence type="ECO:0000313" key="2">
    <source>
        <dbReference type="Proteomes" id="UP000288805"/>
    </source>
</evidence>